<keyword evidence="6" id="KW-1185">Reference proteome</keyword>
<name>A0ABP8ZEH9_9ACTN</name>
<dbReference type="SUPFAM" id="SSF48113">
    <property type="entry name" value="Heme-dependent peroxidases"/>
    <property type="match status" value="1"/>
</dbReference>
<dbReference type="Pfam" id="PF03098">
    <property type="entry name" value="An_peroxidase"/>
    <property type="match status" value="1"/>
</dbReference>
<comment type="subcellular location">
    <subcellularLocation>
        <location evidence="1">Secreted</location>
    </subcellularLocation>
</comment>
<dbReference type="Proteomes" id="UP001499882">
    <property type="component" value="Unassembled WGS sequence"/>
</dbReference>
<protein>
    <submittedName>
        <fullName evidence="5">Heme peroxidase family protein</fullName>
    </submittedName>
</protein>
<dbReference type="PANTHER" id="PTHR11475:SF4">
    <property type="entry name" value="CHORION PEROXIDASE"/>
    <property type="match status" value="1"/>
</dbReference>
<dbReference type="PROSITE" id="PS50292">
    <property type="entry name" value="PEROXIDASE_3"/>
    <property type="match status" value="1"/>
</dbReference>
<evidence type="ECO:0000256" key="2">
    <source>
        <dbReference type="ARBA" id="ARBA00022525"/>
    </source>
</evidence>
<dbReference type="InterPro" id="IPR019791">
    <property type="entry name" value="Haem_peroxidase_animal"/>
</dbReference>
<sequence>MCPTTTESTSTTTKSDGLQDSNGRPTEELVNQAASARGFGSPHRPARGHGYEQRGLAYLPVSQLFEGRFGRMFRLPPYVPTKERIDAIAQAMTENASGGDQALNNPTIPAGYTYLGQFIDHDLTFDPVSSLTRQNDPDALTNFRSPRFDLDSIYGRGPTDDAYLYDKRPGFEDMLLIGQHDNEDDLPRNTQDTALIGDPRNDENTFVSQLQLTMLKFHNKMVERVRAEPGIRRGSESVFETAQRVVRWHYQWVVVHDFLRRTVGQEMLDSVFDETGVVPKANLEFYQPRSAAPYMPVEFAVAAYRFGHSQVRGRYTLNSGVQNLATFLPGATTDPALALQQFGGFRILPRFWTIEWRRFFEVDGAGDGELQLTRLIDTKLANPLANLPVEIGGSRPSLIDRNLTRGARLALPSGQDVAAAMGLTPLTDAELELPGGGPAPLWYYILREARVLAQGHHLGPVGGRIVAEVFLGLLTKDPSSYLRNDPTWTPFVESATDTFTMPDLIKASGHGLEVTDLPGR</sequence>
<accession>A0ABP8ZEH9</accession>
<evidence type="ECO:0000256" key="1">
    <source>
        <dbReference type="ARBA" id="ARBA00004613"/>
    </source>
</evidence>
<comment type="caution">
    <text evidence="5">The sequence shown here is derived from an EMBL/GenBank/DDBJ whole genome shotgun (WGS) entry which is preliminary data.</text>
</comment>
<evidence type="ECO:0000313" key="5">
    <source>
        <dbReference type="EMBL" id="GAA4754207.1"/>
    </source>
</evidence>
<dbReference type="EMBL" id="BAABKN010000030">
    <property type="protein sequence ID" value="GAA4754207.1"/>
    <property type="molecule type" value="Genomic_DNA"/>
</dbReference>
<evidence type="ECO:0000313" key="6">
    <source>
        <dbReference type="Proteomes" id="UP001499882"/>
    </source>
</evidence>
<keyword evidence="3" id="KW-0325">Glycoprotein</keyword>
<feature type="region of interest" description="Disordered" evidence="4">
    <location>
        <begin position="1"/>
        <end position="25"/>
    </location>
</feature>
<gene>
    <name evidence="5" type="ORF">GCM10023350_44430</name>
</gene>
<dbReference type="PANTHER" id="PTHR11475">
    <property type="entry name" value="OXIDASE/PEROXIDASE"/>
    <property type="match status" value="1"/>
</dbReference>
<evidence type="ECO:0000256" key="4">
    <source>
        <dbReference type="SAM" id="MobiDB-lite"/>
    </source>
</evidence>
<reference evidence="6" key="1">
    <citation type="journal article" date="2019" name="Int. J. Syst. Evol. Microbiol.">
        <title>The Global Catalogue of Microorganisms (GCM) 10K type strain sequencing project: providing services to taxonomists for standard genome sequencing and annotation.</title>
        <authorList>
            <consortium name="The Broad Institute Genomics Platform"/>
            <consortium name="The Broad Institute Genome Sequencing Center for Infectious Disease"/>
            <person name="Wu L."/>
            <person name="Ma J."/>
        </authorList>
    </citation>
    <scope>NUCLEOTIDE SEQUENCE [LARGE SCALE GENOMIC DNA]</scope>
    <source>
        <strain evidence="6">JCM 18532</strain>
    </source>
</reference>
<evidence type="ECO:0000256" key="3">
    <source>
        <dbReference type="ARBA" id="ARBA00023180"/>
    </source>
</evidence>
<proteinExistence type="predicted"/>
<organism evidence="5 6">
    <name type="scientific">Nocardioides endophyticus</name>
    <dbReference type="NCBI Taxonomy" id="1353775"/>
    <lineage>
        <taxon>Bacteria</taxon>
        <taxon>Bacillati</taxon>
        <taxon>Actinomycetota</taxon>
        <taxon>Actinomycetes</taxon>
        <taxon>Propionibacteriales</taxon>
        <taxon>Nocardioidaceae</taxon>
        <taxon>Nocardioides</taxon>
    </lineage>
</organism>
<keyword evidence="5" id="KW-0560">Oxidoreductase</keyword>
<dbReference type="Gene3D" id="1.10.640.10">
    <property type="entry name" value="Haem peroxidase domain superfamily, animal type"/>
    <property type="match status" value="1"/>
</dbReference>
<dbReference type="CDD" id="cd09819">
    <property type="entry name" value="An_peroxidase_bacterial_1"/>
    <property type="match status" value="1"/>
</dbReference>
<dbReference type="RefSeq" id="WP_345529258.1">
    <property type="nucleotide sequence ID" value="NZ_BAABKN010000030.1"/>
</dbReference>
<dbReference type="InterPro" id="IPR037120">
    <property type="entry name" value="Haem_peroxidase_sf_animal"/>
</dbReference>
<keyword evidence="2" id="KW-0964">Secreted</keyword>
<dbReference type="GO" id="GO:0004601">
    <property type="term" value="F:peroxidase activity"/>
    <property type="evidence" value="ECO:0007669"/>
    <property type="project" value="UniProtKB-KW"/>
</dbReference>
<keyword evidence="5" id="KW-0575">Peroxidase</keyword>
<feature type="compositionally biased region" description="Low complexity" evidence="4">
    <location>
        <begin position="1"/>
        <end position="15"/>
    </location>
</feature>
<dbReference type="InterPro" id="IPR010255">
    <property type="entry name" value="Haem_peroxidase_sf"/>
</dbReference>